<dbReference type="OrthoDB" id="7346218at2"/>
<evidence type="ECO:0000259" key="2">
    <source>
        <dbReference type="Pfam" id="PF04773"/>
    </source>
</evidence>
<dbReference type="Proteomes" id="UP000439780">
    <property type="component" value="Unassembled WGS sequence"/>
</dbReference>
<dbReference type="Pfam" id="PF04773">
    <property type="entry name" value="FecR"/>
    <property type="match status" value="1"/>
</dbReference>
<organism evidence="4 5">
    <name type="scientific">Qipengyuania algicida</name>
    <dbReference type="NCBI Taxonomy" id="1836209"/>
    <lineage>
        <taxon>Bacteria</taxon>
        <taxon>Pseudomonadati</taxon>
        <taxon>Pseudomonadota</taxon>
        <taxon>Alphaproteobacteria</taxon>
        <taxon>Sphingomonadales</taxon>
        <taxon>Erythrobacteraceae</taxon>
        <taxon>Qipengyuania</taxon>
    </lineage>
</organism>
<evidence type="ECO:0000313" key="4">
    <source>
        <dbReference type="EMBL" id="MXP30020.1"/>
    </source>
</evidence>
<dbReference type="PIRSF" id="PIRSF018266">
    <property type="entry name" value="FecR"/>
    <property type="match status" value="1"/>
</dbReference>
<feature type="domain" description="FecR N-terminal" evidence="3">
    <location>
        <begin position="10"/>
        <end position="47"/>
    </location>
</feature>
<dbReference type="Gene3D" id="2.60.120.1440">
    <property type="match status" value="1"/>
</dbReference>
<accession>A0A845AID5</accession>
<feature type="transmembrane region" description="Helical" evidence="1">
    <location>
        <begin position="79"/>
        <end position="98"/>
    </location>
</feature>
<dbReference type="AlphaFoldDB" id="A0A845AID5"/>
<sequence>MKEFSRHIVDEAVRWHLASEGDDMDWNGFTDWLEANPRHREAYDQVAMADALATVYDRELATVEDDPSREHKVSWRKRVWPIWAGTAIAASLLGLVLVPQLHSPTPTIYSTTTIPREIALEDGSHITLAPDSRLVVSGRGDHVMELIGTGYFAIAHVNGRRLTIKAGALQISDIGTDFDVQVNGQSTRVAVAQGALTVTSDNLAEPIKLSAGKQFGFDLESRRAIETKVVPATVGEWRTGRLSYDDTPLPVVVSDLARFGQLRINVSPALAQRRFSGTLSIQDGKSAVKDLARIMAIRIVARGNVYHLEP</sequence>
<protein>
    <submittedName>
        <fullName evidence="4">DUF4880 domain-containing protein</fullName>
    </submittedName>
</protein>
<keyword evidence="1" id="KW-0472">Membrane</keyword>
<dbReference type="InterPro" id="IPR006860">
    <property type="entry name" value="FecR"/>
</dbReference>
<dbReference type="PANTHER" id="PTHR30273">
    <property type="entry name" value="PERIPLASMIC SIGNAL SENSOR AND SIGMA FACTOR ACTIVATOR FECR-RELATED"/>
    <property type="match status" value="1"/>
</dbReference>
<keyword evidence="1" id="KW-1133">Transmembrane helix</keyword>
<comment type="caution">
    <text evidence="4">The sequence shown here is derived from an EMBL/GenBank/DDBJ whole genome shotgun (WGS) entry which is preliminary data.</text>
</comment>
<feature type="domain" description="FecR protein" evidence="2">
    <location>
        <begin position="115"/>
        <end position="195"/>
    </location>
</feature>
<evidence type="ECO:0000256" key="1">
    <source>
        <dbReference type="SAM" id="Phobius"/>
    </source>
</evidence>
<dbReference type="RefSeq" id="WP_160754316.1">
    <property type="nucleotide sequence ID" value="NZ_WTYA01000014.1"/>
</dbReference>
<dbReference type="Gene3D" id="3.55.50.30">
    <property type="match status" value="1"/>
</dbReference>
<proteinExistence type="predicted"/>
<keyword evidence="1" id="KW-0812">Transmembrane</keyword>
<evidence type="ECO:0000259" key="3">
    <source>
        <dbReference type="Pfam" id="PF16220"/>
    </source>
</evidence>
<dbReference type="PANTHER" id="PTHR30273:SF2">
    <property type="entry name" value="PROTEIN FECR"/>
    <property type="match status" value="1"/>
</dbReference>
<name>A0A845AID5_9SPHN</name>
<dbReference type="InterPro" id="IPR012373">
    <property type="entry name" value="Ferrdict_sens_TM"/>
</dbReference>
<reference evidence="4 5" key="1">
    <citation type="submission" date="2019-12" db="EMBL/GenBank/DDBJ databases">
        <title>Genomic-based taxomic classification of the family Erythrobacteraceae.</title>
        <authorList>
            <person name="Xu L."/>
        </authorList>
    </citation>
    <scope>NUCLEOTIDE SEQUENCE [LARGE SCALE GENOMIC DNA]</scope>
    <source>
        <strain evidence="4 5">KEMB 9005-328</strain>
    </source>
</reference>
<dbReference type="GO" id="GO:0016989">
    <property type="term" value="F:sigma factor antagonist activity"/>
    <property type="evidence" value="ECO:0007669"/>
    <property type="project" value="TreeGrafter"/>
</dbReference>
<dbReference type="Pfam" id="PF16220">
    <property type="entry name" value="DUF4880"/>
    <property type="match status" value="1"/>
</dbReference>
<dbReference type="InterPro" id="IPR032623">
    <property type="entry name" value="FecR_N"/>
</dbReference>
<keyword evidence="5" id="KW-1185">Reference proteome</keyword>
<evidence type="ECO:0000313" key="5">
    <source>
        <dbReference type="Proteomes" id="UP000439780"/>
    </source>
</evidence>
<dbReference type="EMBL" id="WTYA01000014">
    <property type="protein sequence ID" value="MXP30020.1"/>
    <property type="molecule type" value="Genomic_DNA"/>
</dbReference>
<gene>
    <name evidence="4" type="ORF">GRI58_14515</name>
</gene>